<dbReference type="EMBL" id="JACXAA010000004">
    <property type="protein sequence ID" value="MBD2753742.1"/>
    <property type="molecule type" value="Genomic_DNA"/>
</dbReference>
<sequence length="313" mass="36472">MNKTRQLLYRTKIAIDSTYHVYWTSLDLSIKGALIAAFVSLLVVYIQKEQQDKKDKDQQTQTEQNKLKYLNFLINDSYKTLDYYNEGVISMVKNYKENPFVVSNLPTYVPYGINSIATKINQEEYYLASVNQFKTGEVAELLQLYSHLNFQYTLAVDHYKKEFPILINLRDTYYDNLTNLTKSVNQFILSESKKKLTGNEKVIFDEINALAGEVNNNLTIQTNQDIWLKDSKVAFVEKLERILDARGMALHQNLLKECKSVKIEHAKYLSHSFNVIGGMEISRRNQQDMLKRIKKTGQPLFDYIESLKRNSKL</sequence>
<protein>
    <submittedName>
        <fullName evidence="2">Uncharacterized protein</fullName>
    </submittedName>
</protein>
<evidence type="ECO:0000313" key="3">
    <source>
        <dbReference type="Proteomes" id="UP000653797"/>
    </source>
</evidence>
<proteinExistence type="predicted"/>
<feature type="transmembrane region" description="Helical" evidence="1">
    <location>
        <begin position="28"/>
        <end position="46"/>
    </location>
</feature>
<dbReference type="RefSeq" id="WP_191039390.1">
    <property type="nucleotide sequence ID" value="NZ_JACXAA010000004.1"/>
</dbReference>
<keyword evidence="1" id="KW-0812">Transmembrane</keyword>
<name>A0A927GDF5_9BACT</name>
<keyword evidence="3" id="KW-1185">Reference proteome</keyword>
<dbReference type="Proteomes" id="UP000653797">
    <property type="component" value="Unassembled WGS sequence"/>
</dbReference>
<accession>A0A927GDF5</accession>
<evidence type="ECO:0000256" key="1">
    <source>
        <dbReference type="SAM" id="Phobius"/>
    </source>
</evidence>
<comment type="caution">
    <text evidence="2">The sequence shown here is derived from an EMBL/GenBank/DDBJ whole genome shotgun (WGS) entry which is preliminary data.</text>
</comment>
<organism evidence="2 3">
    <name type="scientific">Spirosoma validum</name>
    <dbReference type="NCBI Taxonomy" id="2771355"/>
    <lineage>
        <taxon>Bacteria</taxon>
        <taxon>Pseudomonadati</taxon>
        <taxon>Bacteroidota</taxon>
        <taxon>Cytophagia</taxon>
        <taxon>Cytophagales</taxon>
        <taxon>Cytophagaceae</taxon>
        <taxon>Spirosoma</taxon>
    </lineage>
</organism>
<keyword evidence="1" id="KW-0472">Membrane</keyword>
<gene>
    <name evidence="2" type="ORF">IC230_12630</name>
</gene>
<keyword evidence="1" id="KW-1133">Transmembrane helix</keyword>
<reference evidence="2" key="1">
    <citation type="submission" date="2020-09" db="EMBL/GenBank/DDBJ databases">
        <authorList>
            <person name="Kim M.K."/>
        </authorList>
    </citation>
    <scope>NUCLEOTIDE SEQUENCE</scope>
    <source>
        <strain evidence="2">BT704</strain>
    </source>
</reference>
<dbReference type="AlphaFoldDB" id="A0A927GDF5"/>
<evidence type="ECO:0000313" key="2">
    <source>
        <dbReference type="EMBL" id="MBD2753742.1"/>
    </source>
</evidence>